<protein>
    <recommendedName>
        <fullName evidence="8 9">Phosphoglucosamine mutase</fullName>
        <ecNumber evidence="7 9">5.4.2.10</ecNumber>
    </recommendedName>
</protein>
<accession>A0A364K242</accession>
<dbReference type="InterPro" id="IPR005844">
    <property type="entry name" value="A-D-PHexomutase_a/b/a-I"/>
</dbReference>
<feature type="modified residue" description="Phosphoserine" evidence="9">
    <location>
        <position position="100"/>
    </location>
</feature>
<evidence type="ECO:0000256" key="11">
    <source>
        <dbReference type="RuleBase" id="RU004327"/>
    </source>
</evidence>
<reference evidence="16 17" key="2">
    <citation type="submission" date="2018-06" db="EMBL/GenBank/DDBJ databases">
        <authorList>
            <person name="Zhirakovskaya E."/>
        </authorList>
    </citation>
    <scope>NUCLEOTIDE SEQUENCE [LARGE SCALE GENOMIC DNA]</scope>
    <source>
        <strain evidence="16 17">FBKL4.011</strain>
    </source>
</reference>
<dbReference type="CDD" id="cd05802">
    <property type="entry name" value="GlmM"/>
    <property type="match status" value="1"/>
</dbReference>
<dbReference type="InterPro" id="IPR036900">
    <property type="entry name" value="A-D-PHexomutase_C_sf"/>
</dbReference>
<dbReference type="PANTHER" id="PTHR42946:SF1">
    <property type="entry name" value="PHOSPHOGLUCOMUTASE (ALPHA-D-GLUCOSE-1,6-BISPHOSPHATE-DEPENDENT)"/>
    <property type="match status" value="1"/>
</dbReference>
<dbReference type="InterPro" id="IPR050060">
    <property type="entry name" value="Phosphoglucosamine_mutase"/>
</dbReference>
<evidence type="ECO:0000256" key="9">
    <source>
        <dbReference type="HAMAP-Rule" id="MF_01554"/>
    </source>
</evidence>
<dbReference type="Proteomes" id="UP000251213">
    <property type="component" value="Unassembled WGS sequence"/>
</dbReference>
<comment type="caution">
    <text evidence="16">The sequence shown here is derived from an EMBL/GenBank/DDBJ whole genome shotgun (WGS) entry which is preliminary data.</text>
</comment>
<dbReference type="InterPro" id="IPR016055">
    <property type="entry name" value="A-D-PHexomutase_a/b/a-I/II/III"/>
</dbReference>
<sequence>MGKYFGTDGVRGTANRELTPELAFRLGRFGAYVLTSHKERPKILVGRDTRLSGEMLESALIAGMLSIGADVIRLGVISTPGVAFLTRHLKADAGVMISASHNPFPDNGIKFFGADGFKLSDETETEIEKLLVQEEDELPRPVGDQIGRVTNQPDAINDYLEHVKSTIDTDLCGIHIVVDGANGAAFKAAPVLLRELGADVTAISVNPDGVNINVECGSTHPERLQKEVLQKGADLGLAFDGDADRLIAVDEKGNVVDGDQIMCICAEYLKQTNELKGETVVTTVMSNIGFFKAMESFEIHTERTKVGDRYVMEKMREGGYNLGGEQSGHIIFLDHNTTGDGMLTAVQLLRVMKEKGQTLSDLSKQMTKYPQLLVNVKVKSKDGWQQNEAIQNKIKEIEERLGNDGRVLVRPSGTEPLIRVMAEGPEEEQLKEYVEEIAEVVRQQLG</sequence>
<dbReference type="OrthoDB" id="9806956at2"/>
<dbReference type="Pfam" id="PF00408">
    <property type="entry name" value="PGM_PMM_IV"/>
    <property type="match status" value="1"/>
</dbReference>
<feature type="binding site" evidence="9">
    <location>
        <position position="242"/>
    </location>
    <ligand>
        <name>Mg(2+)</name>
        <dbReference type="ChEBI" id="CHEBI:18420"/>
    </ligand>
</feature>
<dbReference type="EMBL" id="QJKK01000010">
    <property type="protein sequence ID" value="RAL22096.1"/>
    <property type="molecule type" value="Genomic_DNA"/>
</dbReference>
<dbReference type="GO" id="GO:0009252">
    <property type="term" value="P:peptidoglycan biosynthetic process"/>
    <property type="evidence" value="ECO:0007669"/>
    <property type="project" value="TreeGrafter"/>
</dbReference>
<evidence type="ECO:0000313" key="16">
    <source>
        <dbReference type="EMBL" id="RAL22096.1"/>
    </source>
</evidence>
<comment type="catalytic activity">
    <reaction evidence="6 9 11">
        <text>alpha-D-glucosamine 1-phosphate = D-glucosamine 6-phosphate</text>
        <dbReference type="Rhea" id="RHEA:23424"/>
        <dbReference type="ChEBI" id="CHEBI:58516"/>
        <dbReference type="ChEBI" id="CHEBI:58725"/>
        <dbReference type="EC" id="5.4.2.10"/>
    </reaction>
</comment>
<keyword evidence="2 9" id="KW-0597">Phosphoprotein</keyword>
<comment type="function">
    <text evidence="9 11">Catalyzes the conversion of glucosamine-6-phosphate to glucosamine-1-phosphate.</text>
</comment>
<dbReference type="AlphaFoldDB" id="A0A364K242"/>
<dbReference type="GO" id="GO:0006048">
    <property type="term" value="P:UDP-N-acetylglucosamine biosynthetic process"/>
    <property type="evidence" value="ECO:0007669"/>
    <property type="project" value="TreeGrafter"/>
</dbReference>
<dbReference type="InterPro" id="IPR005846">
    <property type="entry name" value="A-D-PHexomutase_a/b/a-III"/>
</dbReference>
<feature type="domain" description="Alpha-D-phosphohexomutase alpha/beta/alpha" evidence="15">
    <location>
        <begin position="257"/>
        <end position="369"/>
    </location>
</feature>
<reference evidence="16 17" key="1">
    <citation type="submission" date="2018-06" db="EMBL/GenBank/DDBJ databases">
        <title>Thermoflavimicrobium daqus sp. nov., a thermophilic microbe isolated from Moutai-flavour Daqu.</title>
        <authorList>
            <person name="Wang X."/>
            <person name="Zhou H."/>
        </authorList>
    </citation>
    <scope>NUCLEOTIDE SEQUENCE [LARGE SCALE GENOMIC DNA]</scope>
    <source>
        <strain evidence="16 17">FBKL4.011</strain>
    </source>
</reference>
<keyword evidence="17" id="KW-1185">Reference proteome</keyword>
<evidence type="ECO:0000313" key="17">
    <source>
        <dbReference type="Proteomes" id="UP000251213"/>
    </source>
</evidence>
<evidence type="ECO:0000256" key="8">
    <source>
        <dbReference type="ARBA" id="ARBA00068193"/>
    </source>
</evidence>
<dbReference type="Pfam" id="PF02879">
    <property type="entry name" value="PGM_PMM_II"/>
    <property type="match status" value="1"/>
</dbReference>
<evidence type="ECO:0000256" key="3">
    <source>
        <dbReference type="ARBA" id="ARBA00022723"/>
    </source>
</evidence>
<dbReference type="EC" id="5.4.2.10" evidence="7 9"/>
<gene>
    <name evidence="9" type="primary">glmM</name>
    <name evidence="16" type="ORF">DL897_14995</name>
</gene>
<dbReference type="InterPro" id="IPR006352">
    <property type="entry name" value="GlmM_bact"/>
</dbReference>
<feature type="domain" description="Alpha-D-phosphohexomutase alpha/beta/alpha" evidence="13">
    <location>
        <begin position="3"/>
        <end position="135"/>
    </location>
</feature>
<evidence type="ECO:0000259" key="14">
    <source>
        <dbReference type="Pfam" id="PF02879"/>
    </source>
</evidence>
<keyword evidence="3 9" id="KW-0479">Metal-binding</keyword>
<dbReference type="InterPro" id="IPR016066">
    <property type="entry name" value="A-D-PHexomutase_CS"/>
</dbReference>
<dbReference type="Gene3D" id="3.30.310.50">
    <property type="entry name" value="Alpha-D-phosphohexomutase, C-terminal domain"/>
    <property type="match status" value="1"/>
</dbReference>
<keyword evidence="4 9" id="KW-0460">Magnesium</keyword>
<comment type="PTM">
    <text evidence="9">Activated by phosphorylation.</text>
</comment>
<dbReference type="GO" id="GO:0008966">
    <property type="term" value="F:phosphoglucosamine mutase activity"/>
    <property type="evidence" value="ECO:0007669"/>
    <property type="project" value="UniProtKB-UniRule"/>
</dbReference>
<comment type="cofactor">
    <cofactor evidence="9">
        <name>Mg(2+)</name>
        <dbReference type="ChEBI" id="CHEBI:18420"/>
    </cofactor>
    <text evidence="9">Binds 1 Mg(2+) ion per subunit.</text>
</comment>
<dbReference type="HAMAP" id="MF_01554_B">
    <property type="entry name" value="GlmM_B"/>
    <property type="match status" value="1"/>
</dbReference>
<dbReference type="RefSeq" id="WP_113659939.1">
    <property type="nucleotide sequence ID" value="NZ_KZ845672.1"/>
</dbReference>
<evidence type="ECO:0000256" key="7">
    <source>
        <dbReference type="ARBA" id="ARBA00066330"/>
    </source>
</evidence>
<evidence type="ECO:0000256" key="6">
    <source>
        <dbReference type="ARBA" id="ARBA00050364"/>
    </source>
</evidence>
<evidence type="ECO:0000256" key="10">
    <source>
        <dbReference type="RuleBase" id="RU004326"/>
    </source>
</evidence>
<dbReference type="FunFam" id="3.40.120.10:FF:000001">
    <property type="entry name" value="Phosphoglucosamine mutase"/>
    <property type="match status" value="1"/>
</dbReference>
<evidence type="ECO:0000259" key="15">
    <source>
        <dbReference type="Pfam" id="PF02880"/>
    </source>
</evidence>
<dbReference type="Gene3D" id="3.40.120.10">
    <property type="entry name" value="Alpha-D-Glucose-1,6-Bisphosphate, subunit A, domain 3"/>
    <property type="match status" value="3"/>
</dbReference>
<dbReference type="PANTHER" id="PTHR42946">
    <property type="entry name" value="PHOSPHOHEXOSE MUTASE"/>
    <property type="match status" value="1"/>
</dbReference>
<feature type="binding site" description="via phosphate group" evidence="9">
    <location>
        <position position="100"/>
    </location>
    <ligand>
        <name>Mg(2+)</name>
        <dbReference type="ChEBI" id="CHEBI:18420"/>
    </ligand>
</feature>
<evidence type="ECO:0000256" key="5">
    <source>
        <dbReference type="ARBA" id="ARBA00023235"/>
    </source>
</evidence>
<feature type="binding site" evidence="9">
    <location>
        <position position="244"/>
    </location>
    <ligand>
        <name>Mg(2+)</name>
        <dbReference type="ChEBI" id="CHEBI:18420"/>
    </ligand>
</feature>
<dbReference type="Pfam" id="PF02880">
    <property type="entry name" value="PGM_PMM_III"/>
    <property type="match status" value="1"/>
</dbReference>
<proteinExistence type="inferred from homology"/>
<dbReference type="GO" id="GO:0005829">
    <property type="term" value="C:cytosol"/>
    <property type="evidence" value="ECO:0007669"/>
    <property type="project" value="TreeGrafter"/>
</dbReference>
<dbReference type="InterPro" id="IPR005845">
    <property type="entry name" value="A-D-PHexomutase_a/b/a-II"/>
</dbReference>
<dbReference type="SUPFAM" id="SSF53738">
    <property type="entry name" value="Phosphoglucomutase, first 3 domains"/>
    <property type="match status" value="3"/>
</dbReference>
<feature type="domain" description="Alpha-D-phosphohexomutase C-terminal" evidence="12">
    <location>
        <begin position="373"/>
        <end position="439"/>
    </location>
</feature>
<dbReference type="PRINTS" id="PR00509">
    <property type="entry name" value="PGMPMM"/>
</dbReference>
<feature type="domain" description="Alpha-D-phosphohexomutase alpha/beta/alpha" evidence="14">
    <location>
        <begin position="158"/>
        <end position="253"/>
    </location>
</feature>
<dbReference type="GO" id="GO:0000287">
    <property type="term" value="F:magnesium ion binding"/>
    <property type="evidence" value="ECO:0007669"/>
    <property type="project" value="UniProtKB-UniRule"/>
</dbReference>
<feature type="binding site" evidence="9">
    <location>
        <position position="240"/>
    </location>
    <ligand>
        <name>Mg(2+)</name>
        <dbReference type="ChEBI" id="CHEBI:18420"/>
    </ligand>
</feature>
<feature type="active site" description="Phosphoserine intermediate" evidence="9">
    <location>
        <position position="100"/>
    </location>
</feature>
<comment type="similarity">
    <text evidence="1 9 10">Belongs to the phosphohexose mutase family.</text>
</comment>
<dbReference type="Pfam" id="PF02878">
    <property type="entry name" value="PGM_PMM_I"/>
    <property type="match status" value="1"/>
</dbReference>
<dbReference type="FunFam" id="3.40.120.10:FF:000002">
    <property type="entry name" value="Phosphoglucosamine mutase"/>
    <property type="match status" value="1"/>
</dbReference>
<dbReference type="GO" id="GO:0005975">
    <property type="term" value="P:carbohydrate metabolic process"/>
    <property type="evidence" value="ECO:0007669"/>
    <property type="project" value="InterPro"/>
</dbReference>
<dbReference type="FunFam" id="3.30.310.50:FF:000001">
    <property type="entry name" value="Phosphoglucosamine mutase"/>
    <property type="match status" value="1"/>
</dbReference>
<evidence type="ECO:0000256" key="1">
    <source>
        <dbReference type="ARBA" id="ARBA00010231"/>
    </source>
</evidence>
<dbReference type="InterPro" id="IPR005843">
    <property type="entry name" value="A-D-PHexomutase_C"/>
</dbReference>
<keyword evidence="5 9" id="KW-0413">Isomerase</keyword>
<organism evidence="16 17">
    <name type="scientific">Thermoflavimicrobium daqui</name>
    <dbReference type="NCBI Taxonomy" id="2137476"/>
    <lineage>
        <taxon>Bacteria</taxon>
        <taxon>Bacillati</taxon>
        <taxon>Bacillota</taxon>
        <taxon>Bacilli</taxon>
        <taxon>Bacillales</taxon>
        <taxon>Thermoactinomycetaceae</taxon>
        <taxon>Thermoflavimicrobium</taxon>
    </lineage>
</organism>
<dbReference type="PROSITE" id="PS00710">
    <property type="entry name" value="PGM_PMM"/>
    <property type="match status" value="1"/>
</dbReference>
<evidence type="ECO:0000259" key="12">
    <source>
        <dbReference type="Pfam" id="PF00408"/>
    </source>
</evidence>
<name>A0A364K242_9BACL</name>
<evidence type="ECO:0000256" key="4">
    <source>
        <dbReference type="ARBA" id="ARBA00022842"/>
    </source>
</evidence>
<dbReference type="InterPro" id="IPR005841">
    <property type="entry name" value="Alpha-D-phosphohexomutase_SF"/>
</dbReference>
<evidence type="ECO:0000256" key="2">
    <source>
        <dbReference type="ARBA" id="ARBA00022553"/>
    </source>
</evidence>
<evidence type="ECO:0000259" key="13">
    <source>
        <dbReference type="Pfam" id="PF02878"/>
    </source>
</evidence>
<dbReference type="SUPFAM" id="SSF55957">
    <property type="entry name" value="Phosphoglucomutase, C-terminal domain"/>
    <property type="match status" value="1"/>
</dbReference>
<dbReference type="NCBIfam" id="NF008139">
    <property type="entry name" value="PRK10887.1"/>
    <property type="match status" value="1"/>
</dbReference>
<dbReference type="NCBIfam" id="TIGR01455">
    <property type="entry name" value="glmM"/>
    <property type="match status" value="1"/>
</dbReference>
<dbReference type="GO" id="GO:0004615">
    <property type="term" value="F:phosphomannomutase activity"/>
    <property type="evidence" value="ECO:0007669"/>
    <property type="project" value="TreeGrafter"/>
</dbReference>